<dbReference type="GO" id="GO:0030313">
    <property type="term" value="C:cell envelope"/>
    <property type="evidence" value="ECO:0007669"/>
    <property type="project" value="UniProtKB-SubCell"/>
</dbReference>
<reference evidence="3" key="2">
    <citation type="submission" date="2021-04" db="EMBL/GenBank/DDBJ databases">
        <authorList>
            <person name="Gilroy R."/>
        </authorList>
    </citation>
    <scope>NUCLEOTIDE SEQUENCE</scope>
    <source>
        <strain evidence="3">12435</strain>
    </source>
</reference>
<sequence>MKKILKKWLPLLLTAILLVSLVFAFTACGEKDPGPGPGPDPDPDPAVTEYTVTFDANGGTLAGDAEVKVEEGEKVAKPATDPTRGGYDFTGWFTDKAGETAYDFNAAVKANMTLYAGWLARVTVTFDLNYEGAAAATTIELSSGETVDMPDEPEREGYLFAGWFTDEAGETSFDSSAAITENVTVYAKWVEESADIVKVTFDLNYEGAPAATVTYVDIGATVDERKVADRTETISSEDGKYSYTFATTEFDAWYTDEACTDEFDFDTALNDDITLYAGWDDTEYNFEAELTNLVGKVGPGYSFSVNDEQMIRVDTAIRNQNASMGYSVGFLYQLGLSVNYRIYSDRDVDNVKLVARLSSEYRDTYIAPEDEVIDGVQYRSYQFLVNGESVDYEPIALEGAQATAAPNQRPFDDWEISRTVSLKEGWNTIDLYTNNFDELSSTILAQAPMIDCIYLSADAELSWEPVWGNLDKAEIIDG</sequence>
<comment type="subcellular location">
    <subcellularLocation>
        <location evidence="1">Cell envelope</location>
    </subcellularLocation>
</comment>
<evidence type="ECO:0000256" key="2">
    <source>
        <dbReference type="SAM" id="SignalP"/>
    </source>
</evidence>
<dbReference type="Pfam" id="PF09479">
    <property type="entry name" value="Flg_new"/>
    <property type="match status" value="3"/>
</dbReference>
<protein>
    <submittedName>
        <fullName evidence="3">InlB B-repeat-containing protein</fullName>
    </submittedName>
</protein>
<reference evidence="3" key="1">
    <citation type="journal article" date="2021" name="PeerJ">
        <title>Extensive microbial diversity within the chicken gut microbiome revealed by metagenomics and culture.</title>
        <authorList>
            <person name="Gilroy R."/>
            <person name="Ravi A."/>
            <person name="Getino M."/>
            <person name="Pursley I."/>
            <person name="Horton D.L."/>
            <person name="Alikhan N.F."/>
            <person name="Baker D."/>
            <person name="Gharbi K."/>
            <person name="Hall N."/>
            <person name="Watson M."/>
            <person name="Adriaenssens E.M."/>
            <person name="Foster-Nyarko E."/>
            <person name="Jarju S."/>
            <person name="Secka A."/>
            <person name="Antonio M."/>
            <person name="Oren A."/>
            <person name="Chaudhuri R.R."/>
            <person name="La Ragione R."/>
            <person name="Hildebrand F."/>
            <person name="Pallen M.J."/>
        </authorList>
    </citation>
    <scope>NUCLEOTIDE SEQUENCE</scope>
    <source>
        <strain evidence="3">12435</strain>
    </source>
</reference>
<comment type="caution">
    <text evidence="3">The sequence shown here is derived from an EMBL/GenBank/DDBJ whole genome shotgun (WGS) entry which is preliminary data.</text>
</comment>
<evidence type="ECO:0000256" key="1">
    <source>
        <dbReference type="ARBA" id="ARBA00004196"/>
    </source>
</evidence>
<dbReference type="Gene3D" id="2.60.40.4270">
    <property type="entry name" value="Listeria-Bacteroides repeat domain"/>
    <property type="match status" value="3"/>
</dbReference>
<feature type="chain" id="PRO_5038537792" evidence="2">
    <location>
        <begin position="25"/>
        <end position="478"/>
    </location>
</feature>
<dbReference type="AlphaFoldDB" id="A0A9D1PZU2"/>
<name>A0A9D1PZU2_9FIRM</name>
<dbReference type="EMBL" id="DXHS01000050">
    <property type="protein sequence ID" value="HIW02251.1"/>
    <property type="molecule type" value="Genomic_DNA"/>
</dbReference>
<accession>A0A9D1PZU2</accession>
<feature type="signal peptide" evidence="2">
    <location>
        <begin position="1"/>
        <end position="24"/>
    </location>
</feature>
<dbReference type="NCBIfam" id="TIGR02543">
    <property type="entry name" value="List_Bact_rpt"/>
    <property type="match status" value="2"/>
</dbReference>
<dbReference type="PROSITE" id="PS51257">
    <property type="entry name" value="PROKAR_LIPOPROTEIN"/>
    <property type="match status" value="1"/>
</dbReference>
<evidence type="ECO:0000313" key="3">
    <source>
        <dbReference type="EMBL" id="HIW02251.1"/>
    </source>
</evidence>
<dbReference type="InterPro" id="IPR042229">
    <property type="entry name" value="Listeria/Bacterioides_rpt_sf"/>
</dbReference>
<gene>
    <name evidence="3" type="ORF">H9892_02805</name>
</gene>
<proteinExistence type="predicted"/>
<keyword evidence="2" id="KW-0732">Signal</keyword>
<organism evidence="3 4">
    <name type="scientific">Candidatus Protoclostridium stercorigallinarum</name>
    <dbReference type="NCBI Taxonomy" id="2838741"/>
    <lineage>
        <taxon>Bacteria</taxon>
        <taxon>Bacillati</taxon>
        <taxon>Bacillota</taxon>
        <taxon>Clostridia</taxon>
        <taxon>Candidatus Protoclostridium</taxon>
    </lineage>
</organism>
<evidence type="ECO:0000313" key="4">
    <source>
        <dbReference type="Proteomes" id="UP000823990"/>
    </source>
</evidence>
<dbReference type="InterPro" id="IPR013378">
    <property type="entry name" value="InlB-like_B-rpt"/>
</dbReference>
<dbReference type="Proteomes" id="UP000823990">
    <property type="component" value="Unassembled WGS sequence"/>
</dbReference>